<dbReference type="EMBL" id="JACVHF010000001">
    <property type="protein sequence ID" value="MBC9783465.1"/>
    <property type="molecule type" value="Genomic_DNA"/>
</dbReference>
<evidence type="ECO:0000313" key="2">
    <source>
        <dbReference type="EMBL" id="MBC9783465.1"/>
    </source>
</evidence>
<feature type="signal peptide" evidence="1">
    <location>
        <begin position="1"/>
        <end position="22"/>
    </location>
</feature>
<dbReference type="PROSITE" id="PS51257">
    <property type="entry name" value="PROKAR_LIPOPROTEIN"/>
    <property type="match status" value="1"/>
</dbReference>
<reference evidence="2 3" key="1">
    <citation type="submission" date="2020-07" db="EMBL/GenBank/DDBJ databases">
        <title>Draft whole-genome sequence of Heliobacterium chlorum DSM 3682, type strain.</title>
        <authorList>
            <person name="Kyndt J.A."/>
            <person name="Meyer T.E."/>
            <person name="Imhoff J.F."/>
        </authorList>
    </citation>
    <scope>NUCLEOTIDE SEQUENCE [LARGE SCALE GENOMIC DNA]</scope>
    <source>
        <strain evidence="2 3">DSM 3682</strain>
    </source>
</reference>
<evidence type="ECO:0000313" key="3">
    <source>
        <dbReference type="Proteomes" id="UP000617402"/>
    </source>
</evidence>
<evidence type="ECO:0000256" key="1">
    <source>
        <dbReference type="SAM" id="SignalP"/>
    </source>
</evidence>
<proteinExistence type="predicted"/>
<accession>A0ABR7SZN6</accession>
<gene>
    <name evidence="2" type="ORF">H1S01_02920</name>
</gene>
<keyword evidence="1" id="KW-0732">Signal</keyword>
<evidence type="ECO:0008006" key="4">
    <source>
        <dbReference type="Google" id="ProtNLM"/>
    </source>
</evidence>
<protein>
    <recommendedName>
        <fullName evidence="4">Lipoprotein</fullName>
    </recommendedName>
</protein>
<feature type="chain" id="PRO_5045597170" description="Lipoprotein" evidence="1">
    <location>
        <begin position="23"/>
        <end position="188"/>
    </location>
</feature>
<name>A0ABR7SZN6_HELCL</name>
<dbReference type="Proteomes" id="UP000617402">
    <property type="component" value="Unassembled WGS sequence"/>
</dbReference>
<dbReference type="RefSeq" id="WP_188038573.1">
    <property type="nucleotide sequence ID" value="NZ_JACVHF010000001.1"/>
</dbReference>
<sequence>MRSSSKSAMFLLLLSLPSLTSACALTTDIPSLPTVQEAEQVPQKTTTSKIVTIDLKNESIAGIAPKMSEKEFQAKSPPSELKVEKVKEQDKLILYRFDDGLNVGLRKKSPEEPLTVEAIFIESGAYGTAKGIKLGMDESEVLAVYGEPSVKQSNSDGTWWCYYSQDGIELSFVLNSEKVKKIYLQTGA</sequence>
<keyword evidence="3" id="KW-1185">Reference proteome</keyword>
<comment type="caution">
    <text evidence="2">The sequence shown here is derived from an EMBL/GenBank/DDBJ whole genome shotgun (WGS) entry which is preliminary data.</text>
</comment>
<organism evidence="2 3">
    <name type="scientific">Heliobacterium chlorum</name>
    <dbReference type="NCBI Taxonomy" id="2698"/>
    <lineage>
        <taxon>Bacteria</taxon>
        <taxon>Bacillati</taxon>
        <taxon>Bacillota</taxon>
        <taxon>Clostridia</taxon>
        <taxon>Eubacteriales</taxon>
        <taxon>Heliobacteriaceae</taxon>
        <taxon>Heliobacterium</taxon>
    </lineage>
</organism>